<feature type="transmembrane region" description="Helical" evidence="1">
    <location>
        <begin position="243"/>
        <end position="266"/>
    </location>
</feature>
<proteinExistence type="predicted"/>
<keyword evidence="1" id="KW-0812">Transmembrane</keyword>
<reference evidence="3" key="1">
    <citation type="submission" date="2019-10" db="EMBL/GenBank/DDBJ databases">
        <authorList>
            <consortium name="DOE Joint Genome Institute"/>
            <person name="Kuo A."/>
            <person name="Miyauchi S."/>
            <person name="Kiss E."/>
            <person name="Drula E."/>
            <person name="Kohler A."/>
            <person name="Sanchez-Garcia M."/>
            <person name="Andreopoulos B."/>
            <person name="Barry K.W."/>
            <person name="Bonito G."/>
            <person name="Buee M."/>
            <person name="Carver A."/>
            <person name="Chen C."/>
            <person name="Cichocki N."/>
            <person name="Clum A."/>
            <person name="Culley D."/>
            <person name="Crous P.W."/>
            <person name="Fauchery L."/>
            <person name="Girlanda M."/>
            <person name="Hayes R."/>
            <person name="Keri Z."/>
            <person name="LaButti K."/>
            <person name="Lipzen A."/>
            <person name="Lombard V."/>
            <person name="Magnuson J."/>
            <person name="Maillard F."/>
            <person name="Morin E."/>
            <person name="Murat C."/>
            <person name="Nolan M."/>
            <person name="Ohm R."/>
            <person name="Pangilinan J."/>
            <person name="Pereira M."/>
            <person name="Perotto S."/>
            <person name="Peter M."/>
            <person name="Riley R."/>
            <person name="Sitrit Y."/>
            <person name="Stielow B."/>
            <person name="Szollosi G."/>
            <person name="Zifcakova L."/>
            <person name="Stursova M."/>
            <person name="Spatafora J.W."/>
            <person name="Tedersoo L."/>
            <person name="Vaario L.-M."/>
            <person name="Yamada A."/>
            <person name="Yan M."/>
            <person name="Wang P."/>
            <person name="Xu J."/>
            <person name="Bruns T."/>
            <person name="Baldrian P."/>
            <person name="Vilgalys R."/>
            <person name="Henrissat B."/>
            <person name="Grigoriev I.V."/>
            <person name="Hibbett D."/>
            <person name="Nagy L.G."/>
            <person name="Martin F.M."/>
        </authorList>
    </citation>
    <scope>NUCLEOTIDE SEQUENCE</scope>
    <source>
        <strain evidence="3">Prilba</strain>
    </source>
</reference>
<dbReference type="OrthoDB" id="3155837at2759"/>
<comment type="caution">
    <text evidence="3">The sequence shown here is derived from an EMBL/GenBank/DDBJ whole genome shotgun (WGS) entry which is preliminary data.</text>
</comment>
<evidence type="ECO:0000259" key="2">
    <source>
        <dbReference type="Pfam" id="PF20152"/>
    </source>
</evidence>
<protein>
    <recommendedName>
        <fullName evidence="2">DUF6534 domain-containing protein</fullName>
    </recommendedName>
</protein>
<gene>
    <name evidence="3" type="ORF">DFH94DRAFT_7955</name>
</gene>
<evidence type="ECO:0000313" key="4">
    <source>
        <dbReference type="Proteomes" id="UP000759537"/>
    </source>
</evidence>
<dbReference type="AlphaFoldDB" id="A0A9P5TDP8"/>
<dbReference type="InterPro" id="IPR045339">
    <property type="entry name" value="DUF6534"/>
</dbReference>
<accession>A0A9P5TDP8</accession>
<organism evidence="3 4">
    <name type="scientific">Russula ochroleuca</name>
    <dbReference type="NCBI Taxonomy" id="152965"/>
    <lineage>
        <taxon>Eukaryota</taxon>
        <taxon>Fungi</taxon>
        <taxon>Dikarya</taxon>
        <taxon>Basidiomycota</taxon>
        <taxon>Agaricomycotina</taxon>
        <taxon>Agaricomycetes</taxon>
        <taxon>Russulales</taxon>
        <taxon>Russulaceae</taxon>
        <taxon>Russula</taxon>
    </lineage>
</organism>
<feature type="transmembrane region" description="Helical" evidence="1">
    <location>
        <begin position="198"/>
        <end position="222"/>
    </location>
</feature>
<feature type="transmembrane region" description="Helical" evidence="1">
    <location>
        <begin position="156"/>
        <end position="178"/>
    </location>
</feature>
<dbReference type="PANTHER" id="PTHR40465:SF1">
    <property type="entry name" value="DUF6534 DOMAIN-CONTAINING PROTEIN"/>
    <property type="match status" value="1"/>
</dbReference>
<keyword evidence="4" id="KW-1185">Reference proteome</keyword>
<keyword evidence="1" id="KW-0472">Membrane</keyword>
<name>A0A9P5TDP8_9AGAM</name>
<dbReference type="PANTHER" id="PTHR40465">
    <property type="entry name" value="CHROMOSOME 1, WHOLE GENOME SHOTGUN SEQUENCE"/>
    <property type="match status" value="1"/>
</dbReference>
<reference evidence="3" key="2">
    <citation type="journal article" date="2020" name="Nat. Commun.">
        <title>Large-scale genome sequencing of mycorrhizal fungi provides insights into the early evolution of symbiotic traits.</title>
        <authorList>
            <person name="Miyauchi S."/>
            <person name="Kiss E."/>
            <person name="Kuo A."/>
            <person name="Drula E."/>
            <person name="Kohler A."/>
            <person name="Sanchez-Garcia M."/>
            <person name="Morin E."/>
            <person name="Andreopoulos B."/>
            <person name="Barry K.W."/>
            <person name="Bonito G."/>
            <person name="Buee M."/>
            <person name="Carver A."/>
            <person name="Chen C."/>
            <person name="Cichocki N."/>
            <person name="Clum A."/>
            <person name="Culley D."/>
            <person name="Crous P.W."/>
            <person name="Fauchery L."/>
            <person name="Girlanda M."/>
            <person name="Hayes R.D."/>
            <person name="Keri Z."/>
            <person name="LaButti K."/>
            <person name="Lipzen A."/>
            <person name="Lombard V."/>
            <person name="Magnuson J."/>
            <person name="Maillard F."/>
            <person name="Murat C."/>
            <person name="Nolan M."/>
            <person name="Ohm R.A."/>
            <person name="Pangilinan J."/>
            <person name="Pereira M.F."/>
            <person name="Perotto S."/>
            <person name="Peter M."/>
            <person name="Pfister S."/>
            <person name="Riley R."/>
            <person name="Sitrit Y."/>
            <person name="Stielow J.B."/>
            <person name="Szollosi G."/>
            <person name="Zifcakova L."/>
            <person name="Stursova M."/>
            <person name="Spatafora J.W."/>
            <person name="Tedersoo L."/>
            <person name="Vaario L.M."/>
            <person name="Yamada A."/>
            <person name="Yan M."/>
            <person name="Wang P."/>
            <person name="Xu J."/>
            <person name="Bruns T."/>
            <person name="Baldrian P."/>
            <person name="Vilgalys R."/>
            <person name="Dunand C."/>
            <person name="Henrissat B."/>
            <person name="Grigoriev I.V."/>
            <person name="Hibbett D."/>
            <person name="Nagy L.G."/>
            <person name="Martin F.M."/>
        </authorList>
    </citation>
    <scope>NUCLEOTIDE SEQUENCE</scope>
    <source>
        <strain evidence="3">Prilba</strain>
    </source>
</reference>
<dbReference type="EMBL" id="WHVB01000001">
    <property type="protein sequence ID" value="KAF8486935.1"/>
    <property type="molecule type" value="Genomic_DNA"/>
</dbReference>
<feature type="transmembrane region" description="Helical" evidence="1">
    <location>
        <begin position="126"/>
        <end position="144"/>
    </location>
</feature>
<evidence type="ECO:0000256" key="1">
    <source>
        <dbReference type="SAM" id="Phobius"/>
    </source>
</evidence>
<feature type="domain" description="DUF6534" evidence="2">
    <location>
        <begin position="210"/>
        <end position="303"/>
    </location>
</feature>
<dbReference type="Pfam" id="PF20152">
    <property type="entry name" value="DUF6534"/>
    <property type="match status" value="1"/>
</dbReference>
<dbReference type="Proteomes" id="UP000759537">
    <property type="component" value="Unassembled WGS sequence"/>
</dbReference>
<keyword evidence="1" id="KW-1133">Transmembrane helix</keyword>
<feature type="transmembrane region" description="Helical" evidence="1">
    <location>
        <begin position="278"/>
        <end position="299"/>
    </location>
</feature>
<sequence length="345" mass="38516">MFKKQITRGHLAFTSAQPFLPPLGVAIMSDYVELSSGAGIPVQSISNVLSPGIVSLFVQGLETGLVISQLSQWLSLEQRDGTAITVLVIFVTTVGFVETAVCFTSAWRIYVHNFGQLIVPQWTESVHALLSTLIAAPIQAYFIWRCYHIMKNIYLIIPLVVTLVSTVVAAGWVTAWIFHMHAAARSNSTNHNETSNNIVYPFVVFLTLPAVLDITITSILLHSLIKFLKRIHAEHIRRRVTRYIVVTWQAVIPPCVCAVALLIKYVTFTQAHPGKQQMWYAAIQAMLGKLYVLSLYFTLNNRMDLATNEPPVTYATTMDVSLDSMGSPTRGYVFSVHFPDREQVC</sequence>
<evidence type="ECO:0000313" key="3">
    <source>
        <dbReference type="EMBL" id="KAF8486935.1"/>
    </source>
</evidence>
<feature type="transmembrane region" description="Helical" evidence="1">
    <location>
        <begin position="83"/>
        <end position="106"/>
    </location>
</feature>